<dbReference type="STRING" id="1802630.A3H26_01245"/>
<dbReference type="EC" id="3.1.-.-" evidence="5"/>
<dbReference type="PANTHER" id="PTHR33317">
    <property type="entry name" value="POLYNUCLEOTIDYL TRANSFERASE, RIBONUCLEASE H-LIKE SUPERFAMILY PROTEIN"/>
    <property type="match status" value="1"/>
</dbReference>
<proteinExistence type="inferred from homology"/>
<dbReference type="CDD" id="cd16964">
    <property type="entry name" value="YqgF"/>
    <property type="match status" value="1"/>
</dbReference>
<evidence type="ECO:0000259" key="6">
    <source>
        <dbReference type="SMART" id="SM00732"/>
    </source>
</evidence>
<dbReference type="GO" id="GO:0004518">
    <property type="term" value="F:nuclease activity"/>
    <property type="evidence" value="ECO:0007669"/>
    <property type="project" value="UniProtKB-KW"/>
</dbReference>
<dbReference type="SMART" id="SM00732">
    <property type="entry name" value="YqgFc"/>
    <property type="match status" value="1"/>
</dbReference>
<evidence type="ECO:0000313" key="8">
    <source>
        <dbReference type="Proteomes" id="UP000177763"/>
    </source>
</evidence>
<reference evidence="7 8" key="1">
    <citation type="journal article" date="2016" name="Nat. Commun.">
        <title>Thousands of microbial genomes shed light on interconnected biogeochemical processes in an aquifer system.</title>
        <authorList>
            <person name="Anantharaman K."/>
            <person name="Brown C.T."/>
            <person name="Hug L.A."/>
            <person name="Sharon I."/>
            <person name="Castelle C.J."/>
            <person name="Probst A.J."/>
            <person name="Thomas B.C."/>
            <person name="Singh A."/>
            <person name="Wilkins M.J."/>
            <person name="Karaoz U."/>
            <person name="Brodie E.L."/>
            <person name="Williams K.H."/>
            <person name="Hubbard S.S."/>
            <person name="Banfield J.F."/>
        </authorList>
    </citation>
    <scope>NUCLEOTIDE SEQUENCE [LARGE SCALE GENOMIC DNA]</scope>
</reference>
<sequence>MLSVEADLTVLGIDYGEKNIGLAFGRAGLASPIKTISGINVLVAINEITLTALHNKVNKIVIGLPIDVDGKETYKSLKVRRFANLLKSHVKKPIEFVNEYNTTYESLRESINLDYSKKSRKNLDHISAAVIVRKYFESLSTN</sequence>
<dbReference type="AlphaFoldDB" id="A0A1F4VJS4"/>
<dbReference type="PANTHER" id="PTHR33317:SF4">
    <property type="entry name" value="POLYNUCLEOTIDYL TRANSFERASE, RIBONUCLEASE H-LIKE SUPERFAMILY PROTEIN"/>
    <property type="match status" value="1"/>
</dbReference>
<dbReference type="SUPFAM" id="SSF53098">
    <property type="entry name" value="Ribonuclease H-like"/>
    <property type="match status" value="1"/>
</dbReference>
<keyword evidence="3 5" id="KW-0540">Nuclease</keyword>
<dbReference type="InterPro" id="IPR012337">
    <property type="entry name" value="RNaseH-like_sf"/>
</dbReference>
<evidence type="ECO:0000256" key="1">
    <source>
        <dbReference type="ARBA" id="ARBA00022490"/>
    </source>
</evidence>
<comment type="caution">
    <text evidence="7">The sequence shown here is derived from an EMBL/GenBank/DDBJ whole genome shotgun (WGS) entry which is preliminary data.</text>
</comment>
<accession>A0A1F4VJS4</accession>
<dbReference type="Proteomes" id="UP000177763">
    <property type="component" value="Unassembled WGS sequence"/>
</dbReference>
<comment type="subcellular location">
    <subcellularLocation>
        <location evidence="5">Cytoplasm</location>
    </subcellularLocation>
</comment>
<evidence type="ECO:0000256" key="3">
    <source>
        <dbReference type="ARBA" id="ARBA00022722"/>
    </source>
</evidence>
<dbReference type="GO" id="GO:0000967">
    <property type="term" value="P:rRNA 5'-end processing"/>
    <property type="evidence" value="ECO:0007669"/>
    <property type="project" value="UniProtKB-UniRule"/>
</dbReference>
<dbReference type="NCBIfam" id="TIGR00250">
    <property type="entry name" value="RNAse_H_YqgF"/>
    <property type="match status" value="1"/>
</dbReference>
<comment type="function">
    <text evidence="5">Could be a nuclease involved in processing of the 5'-end of pre-16S rRNA.</text>
</comment>
<gene>
    <name evidence="7" type="ORF">A3H26_01245</name>
</gene>
<evidence type="ECO:0000256" key="4">
    <source>
        <dbReference type="ARBA" id="ARBA00022801"/>
    </source>
</evidence>
<dbReference type="EMBL" id="MEVN01000012">
    <property type="protein sequence ID" value="OGC57472.1"/>
    <property type="molecule type" value="Genomic_DNA"/>
</dbReference>
<dbReference type="GO" id="GO:0016788">
    <property type="term" value="F:hydrolase activity, acting on ester bonds"/>
    <property type="evidence" value="ECO:0007669"/>
    <property type="project" value="UniProtKB-UniRule"/>
</dbReference>
<dbReference type="InterPro" id="IPR037027">
    <property type="entry name" value="YqgF/RNaseH-like_dom_sf"/>
</dbReference>
<dbReference type="InterPro" id="IPR006641">
    <property type="entry name" value="YqgF/RNaseH-like_dom"/>
</dbReference>
<name>A0A1F4VJS4_UNCKA</name>
<keyword evidence="1 5" id="KW-0963">Cytoplasm</keyword>
<evidence type="ECO:0000256" key="5">
    <source>
        <dbReference type="HAMAP-Rule" id="MF_00651"/>
    </source>
</evidence>
<dbReference type="GO" id="GO:0005829">
    <property type="term" value="C:cytosol"/>
    <property type="evidence" value="ECO:0007669"/>
    <property type="project" value="TreeGrafter"/>
</dbReference>
<keyword evidence="2 5" id="KW-0690">Ribosome biogenesis</keyword>
<dbReference type="Gene3D" id="3.30.420.140">
    <property type="entry name" value="YqgF/RNase H-like domain"/>
    <property type="match status" value="1"/>
</dbReference>
<evidence type="ECO:0000313" key="7">
    <source>
        <dbReference type="EMBL" id="OGC57472.1"/>
    </source>
</evidence>
<organism evidence="7 8">
    <name type="scientific">candidate division WWE3 bacterium RIFCSPLOWO2_12_FULL_36_10</name>
    <dbReference type="NCBI Taxonomy" id="1802630"/>
    <lineage>
        <taxon>Bacteria</taxon>
        <taxon>Katanobacteria</taxon>
    </lineage>
</organism>
<dbReference type="Pfam" id="PF03652">
    <property type="entry name" value="RuvX"/>
    <property type="match status" value="1"/>
</dbReference>
<feature type="domain" description="YqgF/RNase H-like" evidence="6">
    <location>
        <begin position="8"/>
        <end position="106"/>
    </location>
</feature>
<keyword evidence="4 5" id="KW-0378">Hydrolase</keyword>
<comment type="similarity">
    <text evidence="5">Belongs to the YqgF HJR family.</text>
</comment>
<dbReference type="HAMAP" id="MF_00651">
    <property type="entry name" value="Nuclease_YqgF"/>
    <property type="match status" value="1"/>
</dbReference>
<dbReference type="InterPro" id="IPR005227">
    <property type="entry name" value="YqgF"/>
</dbReference>
<protein>
    <recommendedName>
        <fullName evidence="5">Putative pre-16S rRNA nuclease</fullName>
        <ecNumber evidence="5">3.1.-.-</ecNumber>
    </recommendedName>
</protein>
<evidence type="ECO:0000256" key="2">
    <source>
        <dbReference type="ARBA" id="ARBA00022517"/>
    </source>
</evidence>